<evidence type="ECO:0000256" key="1">
    <source>
        <dbReference type="SAM" id="MobiDB-lite"/>
    </source>
</evidence>
<accession>A0A8H3W184</accession>
<dbReference type="Proteomes" id="UP000434172">
    <property type="component" value="Unassembled WGS sequence"/>
</dbReference>
<keyword evidence="3" id="KW-1185">Reference proteome</keyword>
<dbReference type="EMBL" id="WOWK01000159">
    <property type="protein sequence ID" value="KAF0316427.1"/>
    <property type="molecule type" value="Genomic_DNA"/>
</dbReference>
<evidence type="ECO:0000313" key="2">
    <source>
        <dbReference type="EMBL" id="KAF0316427.1"/>
    </source>
</evidence>
<evidence type="ECO:0000313" key="3">
    <source>
        <dbReference type="Proteomes" id="UP000434172"/>
    </source>
</evidence>
<reference evidence="2 3" key="1">
    <citation type="submission" date="2019-12" db="EMBL/GenBank/DDBJ databases">
        <title>A genome sequence resource for the geographically widespread anthracnose pathogen Colletotrichum asianum.</title>
        <authorList>
            <person name="Meng Y."/>
        </authorList>
    </citation>
    <scope>NUCLEOTIDE SEQUENCE [LARGE SCALE GENOMIC DNA]</scope>
    <source>
        <strain evidence="2 3">ICMP 18580</strain>
    </source>
</reference>
<gene>
    <name evidence="2" type="ORF">GQ607_016350</name>
</gene>
<sequence length="99" mass="11047">MDPSRGRHVGVSDVTIGSRQVSEARYLRRSSRYQFSLGSSPDLPRGHSRPMPTSTRPCRARCLLCFLGVSESAVLLARPACSKRVNSWRSLISRQLGWS</sequence>
<dbReference type="AlphaFoldDB" id="A0A8H3W184"/>
<name>A0A8H3W184_9PEZI</name>
<protein>
    <submittedName>
        <fullName evidence="2">Uncharacterized protein</fullName>
    </submittedName>
</protein>
<comment type="caution">
    <text evidence="2">The sequence shown here is derived from an EMBL/GenBank/DDBJ whole genome shotgun (WGS) entry which is preliminary data.</text>
</comment>
<organism evidence="2 3">
    <name type="scientific">Colletotrichum asianum</name>
    <dbReference type="NCBI Taxonomy" id="702518"/>
    <lineage>
        <taxon>Eukaryota</taxon>
        <taxon>Fungi</taxon>
        <taxon>Dikarya</taxon>
        <taxon>Ascomycota</taxon>
        <taxon>Pezizomycotina</taxon>
        <taxon>Sordariomycetes</taxon>
        <taxon>Hypocreomycetidae</taxon>
        <taxon>Glomerellales</taxon>
        <taxon>Glomerellaceae</taxon>
        <taxon>Colletotrichum</taxon>
        <taxon>Colletotrichum gloeosporioides species complex</taxon>
    </lineage>
</organism>
<proteinExistence type="predicted"/>
<feature type="region of interest" description="Disordered" evidence="1">
    <location>
        <begin position="35"/>
        <end position="54"/>
    </location>
</feature>